<comment type="caution">
    <text evidence="1">The sequence shown here is derived from an EMBL/GenBank/DDBJ whole genome shotgun (WGS) entry which is preliminary data.</text>
</comment>
<keyword evidence="2" id="KW-1185">Reference proteome</keyword>
<dbReference type="InterPro" id="IPR043129">
    <property type="entry name" value="ATPase_NBD"/>
</dbReference>
<organism evidence="1 2">
    <name type="scientific">Podila minutissima</name>
    <dbReference type="NCBI Taxonomy" id="64525"/>
    <lineage>
        <taxon>Eukaryota</taxon>
        <taxon>Fungi</taxon>
        <taxon>Fungi incertae sedis</taxon>
        <taxon>Mucoromycota</taxon>
        <taxon>Mortierellomycotina</taxon>
        <taxon>Mortierellomycetes</taxon>
        <taxon>Mortierellales</taxon>
        <taxon>Mortierellaceae</taxon>
        <taxon>Podila</taxon>
    </lineage>
</organism>
<feature type="non-terminal residue" evidence="1">
    <location>
        <position position="95"/>
    </location>
</feature>
<dbReference type="AlphaFoldDB" id="A0A9P5SBQ7"/>
<dbReference type="Pfam" id="PF00022">
    <property type="entry name" value="Actin"/>
    <property type="match status" value="1"/>
</dbReference>
<dbReference type="EMBL" id="JAAAUY010001012">
    <property type="protein sequence ID" value="KAF9324886.1"/>
    <property type="molecule type" value="Genomic_DNA"/>
</dbReference>
<sequence>MPSVGEGSSRSDHIFLLPDGNNVKTGLNRFQIPEALFRPSILGRVDKGIYEVVADAIVASEPHMRHEIMSYTVFSGGNTKMRGFANRLMNELVSM</sequence>
<evidence type="ECO:0000313" key="1">
    <source>
        <dbReference type="EMBL" id="KAF9324886.1"/>
    </source>
</evidence>
<dbReference type="Proteomes" id="UP000696485">
    <property type="component" value="Unassembled WGS sequence"/>
</dbReference>
<proteinExistence type="predicted"/>
<gene>
    <name evidence="1" type="ORF">BG006_000147</name>
</gene>
<dbReference type="InterPro" id="IPR004000">
    <property type="entry name" value="Actin"/>
</dbReference>
<dbReference type="SUPFAM" id="SSF53067">
    <property type="entry name" value="Actin-like ATPase domain"/>
    <property type="match status" value="1"/>
</dbReference>
<name>A0A9P5SBQ7_9FUNG</name>
<dbReference type="PANTHER" id="PTHR11937">
    <property type="entry name" value="ACTIN"/>
    <property type="match status" value="1"/>
</dbReference>
<accession>A0A9P5SBQ7</accession>
<dbReference type="Gene3D" id="3.30.420.40">
    <property type="match status" value="1"/>
</dbReference>
<dbReference type="Gene3D" id="3.90.640.10">
    <property type="entry name" value="Actin, Chain A, domain 4"/>
    <property type="match status" value="1"/>
</dbReference>
<evidence type="ECO:0000313" key="2">
    <source>
        <dbReference type="Proteomes" id="UP000696485"/>
    </source>
</evidence>
<reference evidence="1" key="1">
    <citation type="journal article" date="2020" name="Fungal Divers.">
        <title>Resolving the Mortierellaceae phylogeny through synthesis of multi-gene phylogenetics and phylogenomics.</title>
        <authorList>
            <person name="Vandepol N."/>
            <person name="Liber J."/>
            <person name="Desiro A."/>
            <person name="Na H."/>
            <person name="Kennedy M."/>
            <person name="Barry K."/>
            <person name="Grigoriev I.V."/>
            <person name="Miller A.N."/>
            <person name="O'Donnell K."/>
            <person name="Stajich J.E."/>
            <person name="Bonito G."/>
        </authorList>
    </citation>
    <scope>NUCLEOTIDE SEQUENCE</scope>
    <source>
        <strain evidence="1">NVP1</strain>
    </source>
</reference>
<protein>
    <submittedName>
        <fullName evidence="1">Uncharacterized protein</fullName>
    </submittedName>
</protein>